<dbReference type="Proteomes" id="UP001318300">
    <property type="component" value="Unassembled WGS sequence"/>
</dbReference>
<dbReference type="InterPro" id="IPR036514">
    <property type="entry name" value="SGNH_hydro_sf"/>
</dbReference>
<accession>A0ABX0TDQ1</accession>
<gene>
    <name evidence="1" type="ORF">E9228_002967</name>
</gene>
<dbReference type="SUPFAM" id="SSF49899">
    <property type="entry name" value="Concanavalin A-like lectins/glucanases"/>
    <property type="match status" value="1"/>
</dbReference>
<dbReference type="InterPro" id="IPR013320">
    <property type="entry name" value="ConA-like_dom_sf"/>
</dbReference>
<reference evidence="1 2" key="1">
    <citation type="submission" date="2020-03" db="EMBL/GenBank/DDBJ databases">
        <title>Above-ground endophytic microbial communities from plants in different locations in the United States.</title>
        <authorList>
            <person name="Frank C."/>
        </authorList>
    </citation>
    <scope>NUCLEOTIDE SEQUENCE [LARGE SCALE GENOMIC DNA]</scope>
    <source>
        <strain evidence="1 2">WW7</strain>
    </source>
</reference>
<dbReference type="SUPFAM" id="SSF52266">
    <property type="entry name" value="SGNH hydrolase"/>
    <property type="match status" value="1"/>
</dbReference>
<comment type="caution">
    <text evidence="1">The sequence shown here is derived from an EMBL/GenBank/DDBJ whole genome shotgun (WGS) entry which is preliminary data.</text>
</comment>
<dbReference type="EMBL" id="JAAOYO010000004">
    <property type="protein sequence ID" value="NII42309.1"/>
    <property type="molecule type" value="Genomic_DNA"/>
</dbReference>
<dbReference type="RefSeq" id="WP_166780852.1">
    <property type="nucleotide sequence ID" value="NZ_JAAOYO010000004.1"/>
</dbReference>
<organism evidence="1 2">
    <name type="scientific">Curtobacterium salicis</name>
    <dbReference type="NCBI Taxonomy" id="1779862"/>
    <lineage>
        <taxon>Bacteria</taxon>
        <taxon>Bacillati</taxon>
        <taxon>Actinomycetota</taxon>
        <taxon>Actinomycetes</taxon>
        <taxon>Micrococcales</taxon>
        <taxon>Microbacteriaceae</taxon>
        <taxon>Curtobacterium</taxon>
    </lineage>
</organism>
<name>A0ABX0TDQ1_9MICO</name>
<sequence length="472" mass="48330">MTAIACWGDSITEIGVGTDSYPDLLAQLTGVPVYNGGKWGQSSPQVGARQGGILAQLTFSGAQIPTSGSVTVTADINPLGGSYSGSRLGSSHGVPGTLSWDQPSNTLTFSRTTPGAAVPLSGAVKFVPADATSVFNREAVQVFAAGRNGAQDVTGNVNAVRRMVAYANTRFLVLSVLPWAGQVSPDATNYAYLEAFPEQYRDVGAWLRTAAAATSAGITFTTDDQSDIDAGLTPRSFRQDDVHPNAAGRRAIATFVANEMVKLGWVSLYIAPALPTAATNRWDLSGRAAGQQIASVPPLTGTVQLTQGTVASRPTGVVDSLFKRNPALVSSTTSIGGYLGATPGIATVTVVGRLTDAADANGKLFLNLLGVLLRVNGAKFGTYATSGGAAINSTLTADTAPHVFTLVMSGATAALWIDGVKVGSGTAAPSNGQFNVGGGAGFEVLDLVYNDSALSDANVTSTATSLRSGYVK</sequence>
<evidence type="ECO:0000313" key="1">
    <source>
        <dbReference type="EMBL" id="NII42309.1"/>
    </source>
</evidence>
<dbReference type="Gene3D" id="3.40.50.1110">
    <property type="entry name" value="SGNH hydrolase"/>
    <property type="match status" value="1"/>
</dbReference>
<keyword evidence="2" id="KW-1185">Reference proteome</keyword>
<proteinExistence type="predicted"/>
<protein>
    <submittedName>
        <fullName evidence="1">Lysophospholipase L1-like esterase</fullName>
    </submittedName>
</protein>
<evidence type="ECO:0000313" key="2">
    <source>
        <dbReference type="Proteomes" id="UP001318300"/>
    </source>
</evidence>